<sequence length="83" mass="9613">MTYLLSQKTMIKLKVTTVGNSMGVIFPKELVEKLRLSKGDMLYVLETPNGFELTPYDPEFVQQMEVAEEVMREDWNVLRKLAT</sequence>
<evidence type="ECO:0000259" key="1">
    <source>
        <dbReference type="SMART" id="SM00966"/>
    </source>
</evidence>
<evidence type="ECO:0000313" key="2">
    <source>
        <dbReference type="EMBL" id="BBH40197.1"/>
    </source>
</evidence>
<name>A0A3G9JW84_MICVR</name>
<dbReference type="Gene3D" id="2.10.260.10">
    <property type="match status" value="1"/>
</dbReference>
<reference evidence="2 3" key="1">
    <citation type="submission" date="2018-11" db="EMBL/GenBank/DDBJ databases">
        <title>Complete genome sequence of Microcystis aeruginosa NIES-102.</title>
        <authorList>
            <person name="Yamaguchi H."/>
            <person name="Suzuki S."/>
            <person name="Kawachi M."/>
        </authorList>
    </citation>
    <scope>NUCLEOTIDE SEQUENCE [LARGE SCALE GENOMIC DNA]</scope>
    <source>
        <strain evidence="2 3">NIES-102</strain>
    </source>
</reference>
<accession>A0A3G9JW84</accession>
<evidence type="ECO:0000313" key="3">
    <source>
        <dbReference type="Proteomes" id="UP000278152"/>
    </source>
</evidence>
<dbReference type="GO" id="GO:0003677">
    <property type="term" value="F:DNA binding"/>
    <property type="evidence" value="ECO:0007669"/>
    <property type="project" value="InterPro"/>
</dbReference>
<dbReference type="KEGG" id="mvz:myaer102_27490"/>
<dbReference type="NCBIfam" id="TIGR02609">
    <property type="entry name" value="doc_partner"/>
    <property type="match status" value="1"/>
</dbReference>
<dbReference type="Proteomes" id="UP000278152">
    <property type="component" value="Chromosome"/>
</dbReference>
<gene>
    <name evidence="2" type="primary">mazE</name>
    <name evidence="2" type="ORF">myaer102_27490</name>
</gene>
<dbReference type="InterPro" id="IPR013432">
    <property type="entry name" value="Doc_partner"/>
</dbReference>
<protein>
    <submittedName>
        <fullName evidence="2">Transcriptional regulator/antitoxin MazE</fullName>
    </submittedName>
</protein>
<dbReference type="Pfam" id="PF04014">
    <property type="entry name" value="MazE_antitoxin"/>
    <property type="match status" value="1"/>
</dbReference>
<dbReference type="InterPro" id="IPR007159">
    <property type="entry name" value="SpoVT-AbrB_dom"/>
</dbReference>
<organism evidence="2 3">
    <name type="scientific">Microcystis viridis NIES-102</name>
    <dbReference type="NCBI Taxonomy" id="213615"/>
    <lineage>
        <taxon>Bacteria</taxon>
        <taxon>Bacillati</taxon>
        <taxon>Cyanobacteriota</taxon>
        <taxon>Cyanophyceae</taxon>
        <taxon>Oscillatoriophycideae</taxon>
        <taxon>Chroococcales</taxon>
        <taxon>Microcystaceae</taxon>
        <taxon>Microcystis</taxon>
    </lineage>
</organism>
<dbReference type="AlphaFoldDB" id="A0A3G9JW84"/>
<dbReference type="InterPro" id="IPR037914">
    <property type="entry name" value="SpoVT-AbrB_sf"/>
</dbReference>
<feature type="domain" description="SpoVT-AbrB" evidence="1">
    <location>
        <begin position="16"/>
        <end position="61"/>
    </location>
</feature>
<dbReference type="SUPFAM" id="SSF89447">
    <property type="entry name" value="AbrB/MazE/MraZ-like"/>
    <property type="match status" value="1"/>
</dbReference>
<dbReference type="SMART" id="SM00966">
    <property type="entry name" value="SpoVT_AbrB"/>
    <property type="match status" value="1"/>
</dbReference>
<proteinExistence type="predicted"/>
<dbReference type="EMBL" id="AP019314">
    <property type="protein sequence ID" value="BBH40197.1"/>
    <property type="molecule type" value="Genomic_DNA"/>
</dbReference>